<keyword evidence="4" id="KW-0325">Glycoprotein</keyword>
<evidence type="ECO:0000313" key="8">
    <source>
        <dbReference type="EMBL" id="JAT44698.1"/>
    </source>
</evidence>
<evidence type="ECO:0000256" key="3">
    <source>
        <dbReference type="ARBA" id="ARBA00023157"/>
    </source>
</evidence>
<evidence type="ECO:0000256" key="5">
    <source>
        <dbReference type="SAM" id="MobiDB-lite"/>
    </source>
</evidence>
<feature type="region of interest" description="Disordered" evidence="5">
    <location>
        <begin position="111"/>
        <end position="157"/>
    </location>
</feature>
<feature type="compositionally biased region" description="Polar residues" evidence="5">
    <location>
        <begin position="129"/>
        <end position="146"/>
    </location>
</feature>
<dbReference type="GO" id="GO:0008289">
    <property type="term" value="F:lipid binding"/>
    <property type="evidence" value="ECO:0007669"/>
    <property type="project" value="InterPro"/>
</dbReference>
<dbReference type="InterPro" id="IPR000528">
    <property type="entry name" value="Plant_nsLTP"/>
</dbReference>
<comment type="similarity">
    <text evidence="1">Belongs to the plant LTP family.</text>
</comment>
<proteinExistence type="inferred from homology"/>
<dbReference type="InterPro" id="IPR036312">
    <property type="entry name" value="Bifun_inhib/LTP/seed_sf"/>
</dbReference>
<gene>
    <name evidence="9" type="primary">At2g13820_2</name>
    <name evidence="8" type="synonym">At2g13820_7</name>
    <name evidence="8" type="ORF">g.56236</name>
    <name evidence="9" type="ORF">g.56238</name>
</gene>
<dbReference type="EMBL" id="GDJX01008922">
    <property type="protein sequence ID" value="JAT59014.1"/>
    <property type="molecule type" value="Transcribed_RNA"/>
</dbReference>
<evidence type="ECO:0000256" key="2">
    <source>
        <dbReference type="ARBA" id="ARBA00022729"/>
    </source>
</evidence>
<dbReference type="CDD" id="cd00010">
    <property type="entry name" value="AAI_LTSS"/>
    <property type="match status" value="1"/>
</dbReference>
<sequence length="191" mass="19064">MASRVSSAVGLALVVMAALCSWASAQQGCAATMVNLMPCLSFITGSMSAPPAACCSQLDTIVQTQRECLCAVLTNGGPFNIPVNQTQALALPGSCNIKAAPLSDCNAAAMTPPGPASPATPSTVGDAPSPSTSFPTLVPSSTSMENTPAGIGSKTVPGGPVVGSSGRLRTHPLFFCLLVAVTSYASSVISF</sequence>
<dbReference type="InterPro" id="IPR043325">
    <property type="entry name" value="LTSS"/>
</dbReference>
<reference evidence="9" key="1">
    <citation type="submission" date="2015-07" db="EMBL/GenBank/DDBJ databases">
        <title>Transcriptome Assembly of Anthurium amnicola.</title>
        <authorList>
            <person name="Suzuki J."/>
        </authorList>
    </citation>
    <scope>NUCLEOTIDE SEQUENCE</scope>
</reference>
<evidence type="ECO:0000259" key="7">
    <source>
        <dbReference type="SMART" id="SM00499"/>
    </source>
</evidence>
<name>A0A1D1YWM7_9ARAE</name>
<keyword evidence="3" id="KW-1015">Disulfide bond</keyword>
<keyword evidence="2 6" id="KW-0732">Signal</keyword>
<dbReference type="SMART" id="SM00499">
    <property type="entry name" value="AAI"/>
    <property type="match status" value="1"/>
</dbReference>
<feature type="chain" id="PRO_5008900521" evidence="6">
    <location>
        <begin position="26"/>
        <end position="191"/>
    </location>
</feature>
<dbReference type="EMBL" id="GDJX01023238">
    <property type="protein sequence ID" value="JAT44698.1"/>
    <property type="molecule type" value="Transcribed_RNA"/>
</dbReference>
<dbReference type="GO" id="GO:0006869">
    <property type="term" value="P:lipid transport"/>
    <property type="evidence" value="ECO:0007669"/>
    <property type="project" value="InterPro"/>
</dbReference>
<dbReference type="PANTHER" id="PTHR33044">
    <property type="entry name" value="BIFUNCTIONAL INHIBITOR/LIPID-TRANSFER PROTEIN/SEED STORAGE 2S ALBUMIN SUPERFAMILY PROTEIN-RELATED"/>
    <property type="match status" value="1"/>
</dbReference>
<dbReference type="Pfam" id="PF14368">
    <property type="entry name" value="LTP_2"/>
    <property type="match status" value="1"/>
</dbReference>
<evidence type="ECO:0000256" key="1">
    <source>
        <dbReference type="ARBA" id="ARBA00009748"/>
    </source>
</evidence>
<feature type="domain" description="Bifunctional inhibitor/plant lipid transfer protein/seed storage helical" evidence="7">
    <location>
        <begin position="29"/>
        <end position="105"/>
    </location>
</feature>
<evidence type="ECO:0000313" key="9">
    <source>
        <dbReference type="EMBL" id="JAT59014.1"/>
    </source>
</evidence>
<evidence type="ECO:0000256" key="6">
    <source>
        <dbReference type="SAM" id="SignalP"/>
    </source>
</evidence>
<dbReference type="Gene3D" id="1.10.110.10">
    <property type="entry name" value="Plant lipid-transfer and hydrophobic proteins"/>
    <property type="match status" value="1"/>
</dbReference>
<evidence type="ECO:0000256" key="4">
    <source>
        <dbReference type="ARBA" id="ARBA00023180"/>
    </source>
</evidence>
<dbReference type="AlphaFoldDB" id="A0A1D1YWM7"/>
<organism evidence="9">
    <name type="scientific">Anthurium amnicola</name>
    <dbReference type="NCBI Taxonomy" id="1678845"/>
    <lineage>
        <taxon>Eukaryota</taxon>
        <taxon>Viridiplantae</taxon>
        <taxon>Streptophyta</taxon>
        <taxon>Embryophyta</taxon>
        <taxon>Tracheophyta</taxon>
        <taxon>Spermatophyta</taxon>
        <taxon>Magnoliopsida</taxon>
        <taxon>Liliopsida</taxon>
        <taxon>Araceae</taxon>
        <taxon>Pothoideae</taxon>
        <taxon>Potheae</taxon>
        <taxon>Anthurium</taxon>
    </lineage>
</organism>
<dbReference type="InterPro" id="IPR016140">
    <property type="entry name" value="Bifunc_inhib/LTP/seed_store"/>
</dbReference>
<accession>A0A1D1YWM7</accession>
<protein>
    <submittedName>
        <fullName evidence="9">Non-specific lipid-transfer protein-like protein At2g13820</fullName>
    </submittedName>
</protein>
<dbReference type="PRINTS" id="PR00382">
    <property type="entry name" value="LIPIDTRNSFER"/>
</dbReference>
<dbReference type="SUPFAM" id="SSF47699">
    <property type="entry name" value="Bifunctional inhibitor/lipid-transfer protein/seed storage 2S albumin"/>
    <property type="match status" value="1"/>
</dbReference>
<feature type="signal peptide" evidence="6">
    <location>
        <begin position="1"/>
        <end position="25"/>
    </location>
</feature>